<dbReference type="GO" id="GO:0046872">
    <property type="term" value="F:metal ion binding"/>
    <property type="evidence" value="ECO:0007669"/>
    <property type="project" value="UniProtKB-KW"/>
</dbReference>
<protein>
    <submittedName>
        <fullName evidence="2">tRNA (N6-isopentenyl adenosine(37)-C2)-methylthiotransferase MiaB</fullName>
    </submittedName>
</protein>
<reference evidence="2" key="1">
    <citation type="journal article" date="2020" name="mSystems">
        <title>Genome- and Community-Level Interaction Insights into Carbon Utilization and Element Cycling Functions of Hydrothermarchaeota in Hydrothermal Sediment.</title>
        <authorList>
            <person name="Zhou Z."/>
            <person name="Liu Y."/>
            <person name="Xu W."/>
            <person name="Pan J."/>
            <person name="Luo Z.H."/>
            <person name="Li M."/>
        </authorList>
    </citation>
    <scope>NUCLEOTIDE SEQUENCE [LARGE SCALE GENOMIC DNA]</scope>
    <source>
        <strain evidence="2">HyVt-517</strain>
    </source>
</reference>
<dbReference type="InterPro" id="IPR038135">
    <property type="entry name" value="Methylthiotransferase_N_sf"/>
</dbReference>
<dbReference type="Gene3D" id="3.40.50.12160">
    <property type="entry name" value="Methylthiotransferase, N-terminal domain"/>
    <property type="match status" value="1"/>
</dbReference>
<feature type="non-terminal residue" evidence="2">
    <location>
        <position position="52"/>
    </location>
</feature>
<dbReference type="AlphaFoldDB" id="A0A7V5J1G9"/>
<dbReference type="EMBL" id="DRNS01000032">
    <property type="protein sequence ID" value="HHH14160.1"/>
    <property type="molecule type" value="Genomic_DNA"/>
</dbReference>
<organism evidence="2">
    <name type="scientific">candidate division WWE3 bacterium</name>
    <dbReference type="NCBI Taxonomy" id="2053526"/>
    <lineage>
        <taxon>Bacteria</taxon>
        <taxon>Katanobacteria</taxon>
    </lineage>
</organism>
<sequence length="52" mass="5777">MGKDINTPKYYIATFGCQMNHKDSQQMAGVLEALGFVRTADIKESNIVIINT</sequence>
<evidence type="ECO:0000259" key="1">
    <source>
        <dbReference type="PROSITE" id="PS51449"/>
    </source>
</evidence>
<dbReference type="Pfam" id="PF00919">
    <property type="entry name" value="UPF0004"/>
    <property type="match status" value="1"/>
</dbReference>
<dbReference type="Proteomes" id="UP000886106">
    <property type="component" value="Unassembled WGS sequence"/>
</dbReference>
<feature type="domain" description="MTTase N-terminal" evidence="1">
    <location>
        <begin position="8"/>
        <end position="52"/>
    </location>
</feature>
<evidence type="ECO:0000313" key="2">
    <source>
        <dbReference type="EMBL" id="HHH14160.1"/>
    </source>
</evidence>
<dbReference type="GO" id="GO:0035596">
    <property type="term" value="F:methylthiotransferase activity"/>
    <property type="evidence" value="ECO:0007669"/>
    <property type="project" value="InterPro"/>
</dbReference>
<gene>
    <name evidence="2" type="ORF">ENJ78_00445</name>
</gene>
<dbReference type="InterPro" id="IPR013848">
    <property type="entry name" value="Methylthiotransferase_N"/>
</dbReference>
<comment type="caution">
    <text evidence="2">The sequence shown here is derived from an EMBL/GenBank/DDBJ whole genome shotgun (WGS) entry which is preliminary data.</text>
</comment>
<proteinExistence type="predicted"/>
<dbReference type="PROSITE" id="PS51449">
    <property type="entry name" value="MTTASE_N"/>
    <property type="match status" value="1"/>
</dbReference>
<dbReference type="GO" id="GO:0051539">
    <property type="term" value="F:4 iron, 4 sulfur cluster binding"/>
    <property type="evidence" value="ECO:0007669"/>
    <property type="project" value="UniProtKB-KW"/>
</dbReference>
<accession>A0A7V5J1G9</accession>
<name>A0A7V5J1G9_UNCKA</name>